<evidence type="ECO:0000313" key="5">
    <source>
        <dbReference type="Proteomes" id="UP000503011"/>
    </source>
</evidence>
<dbReference type="InterPro" id="IPR045055">
    <property type="entry name" value="DNA2/NAM7-like"/>
</dbReference>
<dbReference type="AlphaFoldDB" id="A0A6F8YC66"/>
<dbReference type="CDD" id="cd18808">
    <property type="entry name" value="SF1_C_Upf1"/>
    <property type="match status" value="1"/>
</dbReference>
<feature type="domain" description="DNA2/NAM7 helicase helicase" evidence="2">
    <location>
        <begin position="637"/>
        <end position="717"/>
    </location>
</feature>
<evidence type="ECO:0008006" key="6">
    <source>
        <dbReference type="Google" id="ProtNLM"/>
    </source>
</evidence>
<reference evidence="4 5" key="1">
    <citation type="submission" date="2020-03" db="EMBL/GenBank/DDBJ databases">
        <title>Whole genome shotgun sequence of Phytohabitans suffuscus NBRC 105367.</title>
        <authorList>
            <person name="Komaki H."/>
            <person name="Tamura T."/>
        </authorList>
    </citation>
    <scope>NUCLEOTIDE SEQUENCE [LARGE SCALE GENOMIC DNA]</scope>
    <source>
        <strain evidence="4 5">NBRC 105367</strain>
    </source>
</reference>
<evidence type="ECO:0000259" key="3">
    <source>
        <dbReference type="Pfam" id="PF13087"/>
    </source>
</evidence>
<dbReference type="EMBL" id="AP022871">
    <property type="protein sequence ID" value="BCB83724.1"/>
    <property type="molecule type" value="Genomic_DNA"/>
</dbReference>
<feature type="domain" description="DNA2/NAM7 helicase-like C-terminal" evidence="3">
    <location>
        <begin position="747"/>
        <end position="941"/>
    </location>
</feature>
<sequence length="987" mass="109906">MATREVVIPGPVVLVYSSKFLSDIGNHPTPFMQELDGLARQGALPVTLEVTDRGWRMAVYAARYVAWLYPTKGGDAYSLGHAARRQFRDEDRLVKRALLMRCPGGFRAYPDLRTVNVERRAQRLPATSTFGDHLWREWRSLESAATQPPAQPSAHGRYFDMLDMVVDASRQIEADRYAAMPPYHYASRGPAKEQRYSARGVYRFRMAGREAPVANTMVCLGDWPQVRGKVIRVEGREVTVRFEPGADYERIRGQGVLRPLPSDRVFRAQREAISQLRRRETGNPRLIDTLVSASFLPYQPAVGVRPELDLDPDQRDAFQRALEVPDVLSVLGPPGAGKTTTIIEVVKASVARGQRVLVTSHTHRAVDNVLESLPPDLNVVRIGSEDNMSTKVKALSSESRVEAVRKEILGETALFDALSQVREQRPALDRYLAHLRSLLDQTGAAQTELDRLAPAISQAVEQASGPLRPQLAKAEQAVAQHRSVAEAHDTSLRRVERQVRKAHEKINTGSPVAFAWRWFLNWRRGRADRLHQALAEARAALGQAESTLAVLRGEAERIAAHDPHVARLTTDREHTQKVLAGLWLETTQAGEFVLAMLRTVAATPPLPGPTVPQWLDFHQWCESTLAMVDRRVTVLGQWRERISDLSVELEREIASYAQVVGATCIGTDTSALISKLEFDLAIVDEAGQISTPNLLVPLVRSRRAMLVGDHKQLPPFLDEEVRQWADSLDESTVLTQEEAGKVGAFLAKSGFELLFPNAPASNAVWLKTQRRIPVEIATFVSNSFYFRQLRTEHPGSVQDVVFRSPFAMVDTSDRAPARRAETAMRGRGEAIRHGYRSELEAGIIADLVAGLSAQYRDWAVIVPFNAQKELVVQRLTAAIGASTQVADNVGSVDSFQGGERDLIIFGFTRSNPRGDIGFLRELRRFNVAITRAKRQLVLVGDLSTLLIAKDQEFRELMTAMNHHLTHTGDRRSSLDVAAALKSLQERS</sequence>
<reference evidence="4 5" key="2">
    <citation type="submission" date="2020-03" db="EMBL/GenBank/DDBJ databases">
        <authorList>
            <person name="Ichikawa N."/>
            <person name="Kimura A."/>
            <person name="Kitahashi Y."/>
            <person name="Uohara A."/>
        </authorList>
    </citation>
    <scope>NUCLEOTIDE SEQUENCE [LARGE SCALE GENOMIC DNA]</scope>
    <source>
        <strain evidence="4 5">NBRC 105367</strain>
    </source>
</reference>
<dbReference type="SUPFAM" id="SSF52540">
    <property type="entry name" value="P-loop containing nucleoside triphosphate hydrolases"/>
    <property type="match status" value="1"/>
</dbReference>
<keyword evidence="1" id="KW-0175">Coiled coil</keyword>
<dbReference type="Gene3D" id="3.40.50.300">
    <property type="entry name" value="P-loop containing nucleotide triphosphate hydrolases"/>
    <property type="match status" value="3"/>
</dbReference>
<evidence type="ECO:0000256" key="1">
    <source>
        <dbReference type="SAM" id="Coils"/>
    </source>
</evidence>
<feature type="coiled-coil region" evidence="1">
    <location>
        <begin position="527"/>
        <end position="554"/>
    </location>
</feature>
<gene>
    <name evidence="4" type="ORF">Psuf_010370</name>
</gene>
<dbReference type="Pfam" id="PF13086">
    <property type="entry name" value="AAA_11"/>
    <property type="match status" value="2"/>
</dbReference>
<dbReference type="InterPro" id="IPR041679">
    <property type="entry name" value="DNA2/NAM7-like_C"/>
</dbReference>
<dbReference type="InterPro" id="IPR027417">
    <property type="entry name" value="P-loop_NTPase"/>
</dbReference>
<keyword evidence="5" id="KW-1185">Reference proteome</keyword>
<organism evidence="4 5">
    <name type="scientific">Phytohabitans suffuscus</name>
    <dbReference type="NCBI Taxonomy" id="624315"/>
    <lineage>
        <taxon>Bacteria</taxon>
        <taxon>Bacillati</taxon>
        <taxon>Actinomycetota</taxon>
        <taxon>Actinomycetes</taxon>
        <taxon>Micromonosporales</taxon>
        <taxon>Micromonosporaceae</taxon>
    </lineage>
</organism>
<dbReference type="InterPro" id="IPR041677">
    <property type="entry name" value="DNA2/NAM7_AAA_11"/>
</dbReference>
<dbReference type="PANTHER" id="PTHR10887:SF495">
    <property type="entry name" value="HELICASE SENATAXIN ISOFORM X1-RELATED"/>
    <property type="match status" value="1"/>
</dbReference>
<feature type="domain" description="DNA2/NAM7 helicase helicase" evidence="2">
    <location>
        <begin position="310"/>
        <end position="499"/>
    </location>
</feature>
<dbReference type="Pfam" id="PF13087">
    <property type="entry name" value="AAA_12"/>
    <property type="match status" value="1"/>
</dbReference>
<evidence type="ECO:0000259" key="2">
    <source>
        <dbReference type="Pfam" id="PF13086"/>
    </source>
</evidence>
<dbReference type="CDD" id="cd17934">
    <property type="entry name" value="DEXXQc_Upf1-like"/>
    <property type="match status" value="1"/>
</dbReference>
<dbReference type="GO" id="GO:0004386">
    <property type="term" value="F:helicase activity"/>
    <property type="evidence" value="ECO:0007669"/>
    <property type="project" value="InterPro"/>
</dbReference>
<dbReference type="Proteomes" id="UP000503011">
    <property type="component" value="Chromosome"/>
</dbReference>
<dbReference type="KEGG" id="psuu:Psuf_010370"/>
<dbReference type="PANTHER" id="PTHR10887">
    <property type="entry name" value="DNA2/NAM7 HELICASE FAMILY"/>
    <property type="match status" value="1"/>
</dbReference>
<accession>A0A6F8YC66</accession>
<protein>
    <recommendedName>
        <fullName evidence="6">Helicase</fullName>
    </recommendedName>
</protein>
<evidence type="ECO:0000313" key="4">
    <source>
        <dbReference type="EMBL" id="BCB83724.1"/>
    </source>
</evidence>
<name>A0A6F8YC66_9ACTN</name>
<dbReference type="InterPro" id="IPR047187">
    <property type="entry name" value="SF1_C_Upf1"/>
</dbReference>
<proteinExistence type="predicted"/>